<dbReference type="NCBIfam" id="TIGR00010">
    <property type="entry name" value="YchF/TatD family DNA exonuclease"/>
    <property type="match status" value="1"/>
</dbReference>
<dbReference type="PROSITE" id="PS01090">
    <property type="entry name" value="TATD_2"/>
    <property type="match status" value="1"/>
</dbReference>
<proteinExistence type="predicted"/>
<accession>A0A1F7VC08</accession>
<dbReference type="PANTHER" id="PTHR46124">
    <property type="entry name" value="D-AMINOACYL-TRNA DEACYLASE"/>
    <property type="match status" value="1"/>
</dbReference>
<feature type="binding site" evidence="3">
    <location>
        <position position="6"/>
    </location>
    <ligand>
        <name>a divalent metal cation</name>
        <dbReference type="ChEBI" id="CHEBI:60240"/>
        <label>1</label>
    </ligand>
</feature>
<dbReference type="PROSITE" id="PS01091">
    <property type="entry name" value="TATD_3"/>
    <property type="match status" value="1"/>
</dbReference>
<reference evidence="4 5" key="1">
    <citation type="journal article" date="2016" name="Nat. Commun.">
        <title>Thousands of microbial genomes shed light on interconnected biogeochemical processes in an aquifer system.</title>
        <authorList>
            <person name="Anantharaman K."/>
            <person name="Brown C.T."/>
            <person name="Hug L.A."/>
            <person name="Sharon I."/>
            <person name="Castelle C.J."/>
            <person name="Probst A.J."/>
            <person name="Thomas B.C."/>
            <person name="Singh A."/>
            <person name="Wilkins M.J."/>
            <person name="Karaoz U."/>
            <person name="Brodie E.L."/>
            <person name="Williams K.H."/>
            <person name="Hubbard S.S."/>
            <person name="Banfield J.F."/>
        </authorList>
    </citation>
    <scope>NUCLEOTIDE SEQUENCE [LARGE SCALE GENOMIC DNA]</scope>
</reference>
<dbReference type="AlphaFoldDB" id="A0A1F7VC08"/>
<evidence type="ECO:0008006" key="6">
    <source>
        <dbReference type="Google" id="ProtNLM"/>
    </source>
</evidence>
<dbReference type="FunFam" id="3.20.20.140:FF:000005">
    <property type="entry name" value="TatD family hydrolase"/>
    <property type="match status" value="1"/>
</dbReference>
<dbReference type="GO" id="GO:0016788">
    <property type="term" value="F:hydrolase activity, acting on ester bonds"/>
    <property type="evidence" value="ECO:0007669"/>
    <property type="project" value="InterPro"/>
</dbReference>
<feature type="binding site" evidence="3">
    <location>
        <position position="147"/>
    </location>
    <ligand>
        <name>a divalent metal cation</name>
        <dbReference type="ChEBI" id="CHEBI:60240"/>
        <label>2</label>
    </ligand>
</feature>
<keyword evidence="1 3" id="KW-0479">Metal-binding</keyword>
<dbReference type="EMBL" id="MGEQ01000002">
    <property type="protein sequence ID" value="OGL88029.1"/>
    <property type="molecule type" value="Genomic_DNA"/>
</dbReference>
<dbReference type="Proteomes" id="UP000176593">
    <property type="component" value="Unassembled WGS sequence"/>
</dbReference>
<dbReference type="InterPro" id="IPR001130">
    <property type="entry name" value="TatD-like"/>
</dbReference>
<evidence type="ECO:0000256" key="2">
    <source>
        <dbReference type="ARBA" id="ARBA00022801"/>
    </source>
</evidence>
<evidence type="ECO:0000313" key="4">
    <source>
        <dbReference type="EMBL" id="OGL88029.1"/>
    </source>
</evidence>
<feature type="binding site" evidence="3">
    <location>
        <position position="175"/>
    </location>
    <ligand>
        <name>a divalent metal cation</name>
        <dbReference type="ChEBI" id="CHEBI:60240"/>
        <label>2</label>
    </ligand>
</feature>
<protein>
    <recommendedName>
        <fullName evidence="6">Hydrolase TatD</fullName>
    </recommendedName>
</protein>
<feature type="binding site" evidence="3">
    <location>
        <position position="8"/>
    </location>
    <ligand>
        <name>a divalent metal cation</name>
        <dbReference type="ChEBI" id="CHEBI:60240"/>
        <label>1</label>
    </ligand>
</feature>
<evidence type="ECO:0000256" key="1">
    <source>
        <dbReference type="ARBA" id="ARBA00022723"/>
    </source>
</evidence>
<dbReference type="InterPro" id="IPR018228">
    <property type="entry name" value="DNase_TatD-rel_CS"/>
</dbReference>
<dbReference type="Gene3D" id="3.20.20.140">
    <property type="entry name" value="Metal-dependent hydrolases"/>
    <property type="match status" value="1"/>
</dbReference>
<dbReference type="PANTHER" id="PTHR46124:SF2">
    <property type="entry name" value="D-AMINOACYL-TRNA DEACYLASE"/>
    <property type="match status" value="1"/>
</dbReference>
<dbReference type="GO" id="GO:0004536">
    <property type="term" value="F:DNA nuclease activity"/>
    <property type="evidence" value="ECO:0007669"/>
    <property type="project" value="InterPro"/>
</dbReference>
<dbReference type="Pfam" id="PF01026">
    <property type="entry name" value="TatD_DNase"/>
    <property type="match status" value="1"/>
</dbReference>
<feature type="binding site" evidence="3">
    <location>
        <position position="234"/>
    </location>
    <ligand>
        <name>a divalent metal cation</name>
        <dbReference type="ChEBI" id="CHEBI:60240"/>
        <label>1</label>
    </ligand>
</feature>
<gene>
    <name evidence="4" type="ORF">A3I41_02890</name>
</gene>
<sequence>MFVDSHCHVHVRAYQNEQDSLIKKTLESGVFMVTIGTQKNTSREAIEVAEKYEGVFATVGLHPEYVVDQTFVDENETAELYSAEVFDPFVYRSLAKSKKCVAIGECGLDYYRIPETTNREEAIQKQKQTVRAHFALADELNLPVVVHCRDAYEDQLMINQEFIDAGTLSRRGVIHCFSGSREYAHAFLDQGFYLGFTGVITFPPRKTDVLIEGLTEIQQVIREMPLDRILIETDSPYLTPIPFRGKRNEPSYVKFVAQKIAEIRGVSMEEIEQATTANAKKLFGLDL</sequence>
<dbReference type="CDD" id="cd01310">
    <property type="entry name" value="TatD_DNAse"/>
    <property type="match status" value="1"/>
</dbReference>
<organism evidence="4 5">
    <name type="scientific">Candidatus Uhrbacteria bacterium RIFCSPLOWO2_02_FULL_48_18</name>
    <dbReference type="NCBI Taxonomy" id="1802408"/>
    <lineage>
        <taxon>Bacteria</taxon>
        <taxon>Candidatus Uhriibacteriota</taxon>
    </lineage>
</organism>
<keyword evidence="2" id="KW-0378">Hydrolase</keyword>
<dbReference type="InterPro" id="IPR015991">
    <property type="entry name" value="TatD/YcfH-like"/>
</dbReference>
<name>A0A1F7VC08_9BACT</name>
<comment type="caution">
    <text evidence="4">The sequence shown here is derived from an EMBL/GenBank/DDBJ whole genome shotgun (WGS) entry which is preliminary data.</text>
</comment>
<dbReference type="InterPro" id="IPR032466">
    <property type="entry name" value="Metal_Hydrolase"/>
</dbReference>
<dbReference type="SUPFAM" id="SSF51556">
    <property type="entry name" value="Metallo-dependent hydrolases"/>
    <property type="match status" value="1"/>
</dbReference>
<dbReference type="PIRSF" id="PIRSF005902">
    <property type="entry name" value="DNase_TatD"/>
    <property type="match status" value="1"/>
</dbReference>
<dbReference type="GO" id="GO:0046872">
    <property type="term" value="F:metal ion binding"/>
    <property type="evidence" value="ECO:0007669"/>
    <property type="project" value="UniProtKB-KW"/>
</dbReference>
<feature type="binding site" evidence="3">
    <location>
        <position position="105"/>
    </location>
    <ligand>
        <name>a divalent metal cation</name>
        <dbReference type="ChEBI" id="CHEBI:60240"/>
        <label>1</label>
    </ligand>
</feature>
<evidence type="ECO:0000313" key="5">
    <source>
        <dbReference type="Proteomes" id="UP000176593"/>
    </source>
</evidence>
<evidence type="ECO:0000256" key="3">
    <source>
        <dbReference type="PIRSR" id="PIRSR005902-1"/>
    </source>
</evidence>